<dbReference type="InterPro" id="IPR019734">
    <property type="entry name" value="TPR_rpt"/>
</dbReference>
<dbReference type="NCBIfam" id="NF008391">
    <property type="entry name" value="PRK11189.1"/>
    <property type="match status" value="1"/>
</dbReference>
<evidence type="ECO:0000313" key="5">
    <source>
        <dbReference type="Proteomes" id="UP000018458"/>
    </source>
</evidence>
<evidence type="ECO:0000256" key="2">
    <source>
        <dbReference type="ARBA" id="ARBA00022803"/>
    </source>
</evidence>
<dbReference type="PANTHER" id="PTHR44186">
    <property type="match status" value="1"/>
</dbReference>
<dbReference type="SUPFAM" id="SSF48452">
    <property type="entry name" value="TPR-like"/>
    <property type="match status" value="1"/>
</dbReference>
<reference evidence="4 5" key="1">
    <citation type="submission" date="2011-01" db="EMBL/GenBank/DDBJ databases">
        <authorList>
            <person name="Weinstock G."/>
            <person name="Sodergren E."/>
            <person name="Clifton S."/>
            <person name="Fulton L."/>
            <person name="Fulton B."/>
            <person name="Courtney L."/>
            <person name="Fronick C."/>
            <person name="Harrison M."/>
            <person name="Strong C."/>
            <person name="Farmer C."/>
            <person name="Delahaunty K."/>
            <person name="Markovic C."/>
            <person name="Hall O."/>
            <person name="Minx P."/>
            <person name="Tomlinson C."/>
            <person name="Mitreva M."/>
            <person name="Hou S."/>
            <person name="Chen J."/>
            <person name="Wollam A."/>
            <person name="Pepin K.H."/>
            <person name="Johnson M."/>
            <person name="Bhonagiri V."/>
            <person name="Zhang X."/>
            <person name="Suruliraj S."/>
            <person name="Warren W."/>
            <person name="Chinwalla A."/>
            <person name="Mardis E.R."/>
            <person name="Wilson R.K."/>
        </authorList>
    </citation>
    <scope>NUCLEOTIDE SEQUENCE [LARGE SCALE GENOMIC DNA]</scope>
    <source>
        <strain evidence="5">DSM 22608 / JCM 16073 / KCTC 15190 / YIT 12066</strain>
    </source>
</reference>
<dbReference type="Gene3D" id="1.25.40.10">
    <property type="entry name" value="Tetratricopeptide repeat domain"/>
    <property type="match status" value="1"/>
</dbReference>
<dbReference type="OrthoDB" id="509324at2"/>
<proteinExistence type="predicted"/>
<dbReference type="PANTHER" id="PTHR44186:SF1">
    <property type="entry name" value="BARDET-BIEDL SYNDROME 4 PROTEIN"/>
    <property type="match status" value="1"/>
</dbReference>
<organism evidence="4 5">
    <name type="scientific">Succinatimonas hippei (strain DSM 22608 / JCM 16073 / KCTC 15190 / YIT 12066)</name>
    <dbReference type="NCBI Taxonomy" id="762983"/>
    <lineage>
        <taxon>Bacteria</taxon>
        <taxon>Pseudomonadati</taxon>
        <taxon>Pseudomonadota</taxon>
        <taxon>Gammaproteobacteria</taxon>
        <taxon>Aeromonadales</taxon>
        <taxon>Succinivibrionaceae</taxon>
        <taxon>Succinatimonas</taxon>
    </lineage>
</organism>
<keyword evidence="5" id="KW-1185">Reference proteome</keyword>
<evidence type="ECO:0000256" key="3">
    <source>
        <dbReference type="PROSITE-ProRule" id="PRU00339"/>
    </source>
</evidence>
<dbReference type="RefSeq" id="WP_009143268.1">
    <property type="nucleotide sequence ID" value="NZ_GL830988.1"/>
</dbReference>
<dbReference type="STRING" id="762983.HMPREF9444_01067"/>
<comment type="caution">
    <text evidence="4">The sequence shown here is derived from an EMBL/GenBank/DDBJ whole genome shotgun (WGS) entry which is preliminary data.</text>
</comment>
<accession>E8LK30</accession>
<feature type="repeat" description="TPR" evidence="3">
    <location>
        <begin position="124"/>
        <end position="157"/>
    </location>
</feature>
<evidence type="ECO:0000256" key="1">
    <source>
        <dbReference type="ARBA" id="ARBA00022737"/>
    </source>
</evidence>
<evidence type="ECO:0000313" key="4">
    <source>
        <dbReference type="EMBL" id="EFY07146.1"/>
    </source>
</evidence>
<gene>
    <name evidence="4" type="ORF">HMPREF9444_01067</name>
</gene>
<dbReference type="HOGENOM" id="CLU_071600_0_0_6"/>
<sequence length="335" mass="38508">MVKSLKLVKAGTESLVLAFFLCAGLCSCSLLSPRETQGEALSFLGAFSVPKEDIVIVEPSKENRDRDQLIVIQLSQMLESSQVKTPSARAEVFYDLGIIYDRLGLEASARSMFLNSLSERPDFAPSYNIIGVYLAQNENFQDAYEAFDSALELDPDNLYPLMNRAIALYYAGRYSLAVPDMERFCDDDLNDPYRMLWLYLIESKTLSHGEALAHLKDRYQKATAEAKNDNWAFNVVDYYLGKKSKKDLIEEMSSNEVPLAEKQSRLCEGYFYIGKEFERLGQDKLAYDYFKLSIATQMYGYLEHRYAFSEIKNLRKQYDFFEYSEPSQDNEIDLE</sequence>
<dbReference type="InterPro" id="IPR011990">
    <property type="entry name" value="TPR-like_helical_dom_sf"/>
</dbReference>
<dbReference type="PROSITE" id="PS50293">
    <property type="entry name" value="TPR_REGION"/>
    <property type="match status" value="1"/>
</dbReference>
<dbReference type="PROSITE" id="PS51257">
    <property type="entry name" value="PROKAR_LIPOPROTEIN"/>
    <property type="match status" value="1"/>
</dbReference>
<dbReference type="Proteomes" id="UP000018458">
    <property type="component" value="Unassembled WGS sequence"/>
</dbReference>
<dbReference type="eggNOG" id="COG4785">
    <property type="taxonomic scope" value="Bacteria"/>
</dbReference>
<dbReference type="SMART" id="SM00028">
    <property type="entry name" value="TPR"/>
    <property type="match status" value="2"/>
</dbReference>
<keyword evidence="1" id="KW-0677">Repeat</keyword>
<dbReference type="EMBL" id="AEVO01000051">
    <property type="protein sequence ID" value="EFY07146.1"/>
    <property type="molecule type" value="Genomic_DNA"/>
</dbReference>
<dbReference type="PROSITE" id="PS50005">
    <property type="entry name" value="TPR"/>
    <property type="match status" value="1"/>
</dbReference>
<keyword evidence="2 3" id="KW-0802">TPR repeat</keyword>
<dbReference type="AlphaFoldDB" id="E8LK30"/>
<protein>
    <submittedName>
        <fullName evidence="4">Tetratricopeptide repeat protein</fullName>
    </submittedName>
</protein>
<dbReference type="Pfam" id="PF13181">
    <property type="entry name" value="TPR_8"/>
    <property type="match status" value="1"/>
</dbReference>
<name>E8LK30_SUCHY</name>